<evidence type="ECO:0000313" key="1">
    <source>
        <dbReference type="EMBL" id="MBB4104688.1"/>
    </source>
</evidence>
<organism evidence="1 2">
    <name type="scientific">Allorhizobium borbori</name>
    <dbReference type="NCBI Taxonomy" id="485907"/>
    <lineage>
        <taxon>Bacteria</taxon>
        <taxon>Pseudomonadati</taxon>
        <taxon>Pseudomonadota</taxon>
        <taxon>Alphaproteobacteria</taxon>
        <taxon>Hyphomicrobiales</taxon>
        <taxon>Rhizobiaceae</taxon>
        <taxon>Rhizobium/Agrobacterium group</taxon>
        <taxon>Allorhizobium</taxon>
    </lineage>
</organism>
<comment type="caution">
    <text evidence="1">The sequence shown here is derived from an EMBL/GenBank/DDBJ whole genome shotgun (WGS) entry which is preliminary data.</text>
</comment>
<accession>A0A7W6K3T5</accession>
<gene>
    <name evidence="1" type="ORF">GGQ66_003267</name>
</gene>
<evidence type="ECO:0000313" key="2">
    <source>
        <dbReference type="Proteomes" id="UP000584824"/>
    </source>
</evidence>
<name>A0A7W6K3T5_9HYPH</name>
<keyword evidence="2" id="KW-1185">Reference proteome</keyword>
<protein>
    <submittedName>
        <fullName evidence="1">Uncharacterized protein</fullName>
    </submittedName>
</protein>
<sequence>MLAALLRTHFICIQTRKYVARVASTVQSDVESRSQNGSVATEAAKVLWRC</sequence>
<dbReference type="Proteomes" id="UP000584824">
    <property type="component" value="Unassembled WGS sequence"/>
</dbReference>
<proteinExistence type="predicted"/>
<reference evidence="1 2" key="1">
    <citation type="submission" date="2020-08" db="EMBL/GenBank/DDBJ databases">
        <title>Genomic Encyclopedia of Type Strains, Phase IV (KMG-IV): sequencing the most valuable type-strain genomes for metagenomic binning, comparative biology and taxonomic classification.</title>
        <authorList>
            <person name="Goeker M."/>
        </authorList>
    </citation>
    <scope>NUCLEOTIDE SEQUENCE [LARGE SCALE GENOMIC DNA]</scope>
    <source>
        <strain evidence="1 2">DSM 26385</strain>
    </source>
</reference>
<dbReference type="AlphaFoldDB" id="A0A7W6K3T5"/>
<dbReference type="EMBL" id="JACIDU010000014">
    <property type="protein sequence ID" value="MBB4104688.1"/>
    <property type="molecule type" value="Genomic_DNA"/>
</dbReference>